<dbReference type="SUPFAM" id="SSF57829">
    <property type="entry name" value="Zn-binding ribosomal proteins"/>
    <property type="match status" value="1"/>
</dbReference>
<name>A0AAW0HBQ4_MYOGA</name>
<comment type="caution">
    <text evidence="7">The sequence shown here is derived from an EMBL/GenBank/DDBJ whole genome shotgun (WGS) entry which is preliminary data.</text>
</comment>
<dbReference type="Pfam" id="PF01667">
    <property type="entry name" value="Ribosomal_S27e"/>
    <property type="match status" value="1"/>
</dbReference>
<dbReference type="AlphaFoldDB" id="A0AAW0HBQ4"/>
<dbReference type="GO" id="GO:0003735">
    <property type="term" value="F:structural constituent of ribosome"/>
    <property type="evidence" value="ECO:0007669"/>
    <property type="project" value="InterPro"/>
</dbReference>
<sequence length="404" mass="46298">MKEEKRKHKKKRLVQSPNSFFMDVKCPGCYKIITVFSHAQTVVLSRKVSIQTDWIPKNPEYAEETSPRVIVNGFLERLRISHIQGIQSPPENLLNGWGTGQDRESKQAGPFMSLMLQNGTHVDNCIHRKPEKAWERLEPLPNLRLVQWRANCIEGSENFVEFLLKSQQRACEVPGQQVALILYQNINLEGCGVPGVAETPTSRPPHVIGRLEHPNPEEVEEIDCKHNMMKVLETIKQDVKNSFKGMDEKTNKKLKEMNKSLKDTQENQEKTIKQTITASMNKWNLLKLRSFCKAKDTVIKTKRLPSDWEKIFTNPSSDKGFPKLFIMFGFGSLYLRLSFKEQSGFPALWEVQGPPPPSRSRKGSQGFLPCGKFKFVPPPSRSRKITFLKLVTKVLFLIRSLTHS</sequence>
<keyword evidence="8" id="KW-1185">Reference proteome</keyword>
<keyword evidence="6" id="KW-0175">Coiled coil</keyword>
<keyword evidence="3" id="KW-0862">Zinc</keyword>
<dbReference type="Proteomes" id="UP001488838">
    <property type="component" value="Unassembled WGS sequence"/>
</dbReference>
<dbReference type="GO" id="GO:0005840">
    <property type="term" value="C:ribosome"/>
    <property type="evidence" value="ECO:0007669"/>
    <property type="project" value="UniProtKB-KW"/>
</dbReference>
<reference evidence="7 8" key="1">
    <citation type="journal article" date="2023" name="bioRxiv">
        <title>Conserved and derived expression patterns and positive selection on dental genes reveal complex evolutionary context of ever-growing rodent molars.</title>
        <authorList>
            <person name="Calamari Z.T."/>
            <person name="Song A."/>
            <person name="Cohen E."/>
            <person name="Akter M."/>
            <person name="Roy R.D."/>
            <person name="Hallikas O."/>
            <person name="Christensen M.M."/>
            <person name="Li P."/>
            <person name="Marangoni P."/>
            <person name="Jernvall J."/>
            <person name="Klein O.D."/>
        </authorList>
    </citation>
    <scope>NUCLEOTIDE SEQUENCE [LARGE SCALE GENOMIC DNA]</scope>
    <source>
        <strain evidence="7">V071</strain>
    </source>
</reference>
<dbReference type="GO" id="GO:1990904">
    <property type="term" value="C:ribonucleoprotein complex"/>
    <property type="evidence" value="ECO:0007669"/>
    <property type="project" value="UniProtKB-KW"/>
</dbReference>
<feature type="coiled-coil region" evidence="6">
    <location>
        <begin position="247"/>
        <end position="274"/>
    </location>
</feature>
<evidence type="ECO:0000256" key="4">
    <source>
        <dbReference type="ARBA" id="ARBA00022980"/>
    </source>
</evidence>
<evidence type="ECO:0000256" key="2">
    <source>
        <dbReference type="ARBA" id="ARBA00010919"/>
    </source>
</evidence>
<protein>
    <submittedName>
        <fullName evidence="7">Uncharacterized protein</fullName>
    </submittedName>
</protein>
<dbReference type="GO" id="GO:0005829">
    <property type="term" value="C:cytosol"/>
    <property type="evidence" value="ECO:0007669"/>
    <property type="project" value="UniProtKB-ARBA"/>
</dbReference>
<evidence type="ECO:0000256" key="6">
    <source>
        <dbReference type="SAM" id="Coils"/>
    </source>
</evidence>
<dbReference type="InterPro" id="IPR000592">
    <property type="entry name" value="Ribosomal_eS27"/>
</dbReference>
<dbReference type="PANTHER" id="PTHR11594">
    <property type="entry name" value="40S RIBOSOMAL PROTEIN S27"/>
    <property type="match status" value="1"/>
</dbReference>
<evidence type="ECO:0000313" key="8">
    <source>
        <dbReference type="Proteomes" id="UP001488838"/>
    </source>
</evidence>
<evidence type="ECO:0000313" key="7">
    <source>
        <dbReference type="EMBL" id="KAK7800088.1"/>
    </source>
</evidence>
<evidence type="ECO:0000256" key="5">
    <source>
        <dbReference type="ARBA" id="ARBA00023274"/>
    </source>
</evidence>
<evidence type="ECO:0000256" key="1">
    <source>
        <dbReference type="ARBA" id="ARBA00001947"/>
    </source>
</evidence>
<comment type="similarity">
    <text evidence="2">Belongs to the eukaryotic ribosomal protein eS27 family.</text>
</comment>
<evidence type="ECO:0000256" key="3">
    <source>
        <dbReference type="ARBA" id="ARBA00022833"/>
    </source>
</evidence>
<accession>A0AAW0HBQ4</accession>
<organism evidence="7 8">
    <name type="scientific">Myodes glareolus</name>
    <name type="common">Bank vole</name>
    <name type="synonym">Clethrionomys glareolus</name>
    <dbReference type="NCBI Taxonomy" id="447135"/>
    <lineage>
        <taxon>Eukaryota</taxon>
        <taxon>Metazoa</taxon>
        <taxon>Chordata</taxon>
        <taxon>Craniata</taxon>
        <taxon>Vertebrata</taxon>
        <taxon>Euteleostomi</taxon>
        <taxon>Mammalia</taxon>
        <taxon>Eutheria</taxon>
        <taxon>Euarchontoglires</taxon>
        <taxon>Glires</taxon>
        <taxon>Rodentia</taxon>
        <taxon>Myomorpha</taxon>
        <taxon>Muroidea</taxon>
        <taxon>Cricetidae</taxon>
        <taxon>Arvicolinae</taxon>
        <taxon>Myodes</taxon>
    </lineage>
</organism>
<dbReference type="Gene3D" id="2.20.25.100">
    <property type="entry name" value="Zn-binding ribosomal proteins"/>
    <property type="match status" value="1"/>
</dbReference>
<dbReference type="InterPro" id="IPR011332">
    <property type="entry name" value="Ribosomal_zn-bd"/>
</dbReference>
<dbReference type="GO" id="GO:0006412">
    <property type="term" value="P:translation"/>
    <property type="evidence" value="ECO:0007669"/>
    <property type="project" value="InterPro"/>
</dbReference>
<comment type="cofactor">
    <cofactor evidence="1">
        <name>Zn(2+)</name>
        <dbReference type="ChEBI" id="CHEBI:29105"/>
    </cofactor>
</comment>
<dbReference type="EMBL" id="JBBHLL010000573">
    <property type="protein sequence ID" value="KAK7800088.1"/>
    <property type="molecule type" value="Genomic_DNA"/>
</dbReference>
<keyword evidence="5" id="KW-0687">Ribonucleoprotein</keyword>
<keyword evidence="4" id="KW-0689">Ribosomal protein</keyword>
<proteinExistence type="inferred from homology"/>
<gene>
    <name evidence="7" type="ORF">U0070_002429</name>
</gene>
<dbReference type="InterPro" id="IPR023407">
    <property type="entry name" value="Ribosomal_eS27_Zn-bd_dom_sf"/>
</dbReference>